<dbReference type="EMBL" id="JAVIJP010000007">
    <property type="protein sequence ID" value="KAL3650817.1"/>
    <property type="molecule type" value="Genomic_DNA"/>
</dbReference>
<feature type="region of interest" description="Disordered" evidence="1">
    <location>
        <begin position="468"/>
        <end position="505"/>
    </location>
</feature>
<reference evidence="3" key="1">
    <citation type="journal article" date="2024" name="IScience">
        <title>Strigolactones Initiate the Formation of Haustorium-like Structures in Castilleja.</title>
        <authorList>
            <person name="Buerger M."/>
            <person name="Peterson D."/>
            <person name="Chory J."/>
        </authorList>
    </citation>
    <scope>NUCLEOTIDE SEQUENCE [LARGE SCALE GENOMIC DNA]</scope>
</reference>
<keyword evidence="3" id="KW-1185">Reference proteome</keyword>
<name>A0ABD3E959_9LAMI</name>
<protein>
    <recommendedName>
        <fullName evidence="4">Protein EMBRYONIC FLOWER 1-like</fullName>
    </recommendedName>
</protein>
<feature type="region of interest" description="Disordered" evidence="1">
    <location>
        <begin position="826"/>
        <end position="865"/>
    </location>
</feature>
<dbReference type="PANTHER" id="PTHR35504:SF1">
    <property type="entry name" value="PROTEIN EMBRYONIC FLOWER 1"/>
    <property type="match status" value="1"/>
</dbReference>
<evidence type="ECO:0000313" key="3">
    <source>
        <dbReference type="Proteomes" id="UP001632038"/>
    </source>
</evidence>
<accession>A0ABD3E959</accession>
<evidence type="ECO:0000256" key="1">
    <source>
        <dbReference type="SAM" id="MobiDB-lite"/>
    </source>
</evidence>
<evidence type="ECO:0000313" key="2">
    <source>
        <dbReference type="EMBL" id="KAL3650817.1"/>
    </source>
</evidence>
<organism evidence="2 3">
    <name type="scientific">Castilleja foliolosa</name>
    <dbReference type="NCBI Taxonomy" id="1961234"/>
    <lineage>
        <taxon>Eukaryota</taxon>
        <taxon>Viridiplantae</taxon>
        <taxon>Streptophyta</taxon>
        <taxon>Embryophyta</taxon>
        <taxon>Tracheophyta</taxon>
        <taxon>Spermatophyta</taxon>
        <taxon>Magnoliopsida</taxon>
        <taxon>eudicotyledons</taxon>
        <taxon>Gunneridae</taxon>
        <taxon>Pentapetalae</taxon>
        <taxon>asterids</taxon>
        <taxon>lamiids</taxon>
        <taxon>Lamiales</taxon>
        <taxon>Orobanchaceae</taxon>
        <taxon>Pedicularideae</taxon>
        <taxon>Castillejinae</taxon>
        <taxon>Castilleja</taxon>
    </lineage>
</organism>
<dbReference type="PANTHER" id="PTHR35504">
    <property type="entry name" value="PROTEIN EMBRYONIC FLOWER 1"/>
    <property type="match status" value="1"/>
</dbReference>
<evidence type="ECO:0008006" key="4">
    <source>
        <dbReference type="Google" id="ProtNLM"/>
    </source>
</evidence>
<dbReference type="AlphaFoldDB" id="A0ABD3E959"/>
<dbReference type="InterPro" id="IPR034583">
    <property type="entry name" value="EMF1"/>
</dbReference>
<sequence>MCTNSLASEMNKSVVAMEESHQISDFEASASKLGSLVQINSIAIDISASAMEEIEAPTHEHFSIRGFVAGIRKKNSKTCLPFPSEGINDADMINKYLPPILVPRFRWWQCSNCVPDIAMKTTQETAETSRSDIATCSCQNVGEKTASFLYSSESIVAAVPDENLGAIQNISAVSEEKTKVTEEANPVHIRERLNNTSDVSEKPGNASSGKDITFSALSHRRKPKLRSLADILVEVNNTLTDSPKKVQITSSTETEEDLGQQIELNVAKATKIPERKRMIALEEDREPRGSIYQSASKKIKGPMLDAEKKFKRVEISETESEGDGFMRFYQHTKPKRNKSLDTMKKIKQIRTENGPGSGREFPKIGVKCTSNLQKRAASQEASFGKLDEMGAYFRSILSGQQTQRMPNVSEKMLDVAVMPNGKGILDLSLDSYRSHERNSKRDIPDLNVEFCQNVKQFSADFEKRNLPQDKSLDVSASSSKEKAREGKLPGSSKPPRKDSNKELFASDDIPMEIVELMAKNQHERALGNSNRHINNSSREYRPPHVDTHSNTIYFPPLNRQSNISANFPPLKNSQLELTKPDQFRLFTSSTQSQQRNKTYFSTSTSTDLLWPPRRENLPPFPFSHSIQPNSTSVHLFTGQRHKGKNICDIKDKRDMIKEGRIVSGSTSIGSLDPYTNDTIPAMQLLSLMDQRVVAGPSFDKLGTNSFLDKPFSPCTHHARVNGKENHNFFSGPFFPQNSHSKDFSVARYGFHSSSESSKKVPSYLQGQGSLEIVNPKANPLRGSSSVEIRPARSNNLALGVCTLNRNPADFSFPDARNEFTISAKDLKPRKRNVSKEKLHLVNGEQRKKQRKKKDEHSSKNNRGLY</sequence>
<proteinExistence type="predicted"/>
<gene>
    <name evidence="2" type="ORF">CASFOL_007220</name>
</gene>
<comment type="caution">
    <text evidence="2">The sequence shown here is derived from an EMBL/GenBank/DDBJ whole genome shotgun (WGS) entry which is preliminary data.</text>
</comment>
<dbReference type="Proteomes" id="UP001632038">
    <property type="component" value="Unassembled WGS sequence"/>
</dbReference>